<accession>A0ABT8SWW6</accession>
<comment type="caution">
    <text evidence="2">The sequence shown here is derived from an EMBL/GenBank/DDBJ whole genome shotgun (WGS) entry which is preliminary data.</text>
</comment>
<proteinExistence type="predicted"/>
<dbReference type="PANTHER" id="PTHR33840:SF1">
    <property type="entry name" value="TLE1 PHOSPHOLIPASE DOMAIN-CONTAINING PROTEIN"/>
    <property type="match status" value="1"/>
</dbReference>
<organism evidence="2 3">
    <name type="scientific">Rhizobium oryzicola</name>
    <dbReference type="NCBI Taxonomy" id="1232668"/>
    <lineage>
        <taxon>Bacteria</taxon>
        <taxon>Pseudomonadati</taxon>
        <taxon>Pseudomonadota</taxon>
        <taxon>Alphaproteobacteria</taxon>
        <taxon>Hyphomicrobiales</taxon>
        <taxon>Rhizobiaceae</taxon>
        <taxon>Rhizobium/Agrobacterium group</taxon>
        <taxon>Rhizobium</taxon>
    </lineage>
</organism>
<dbReference type="EMBL" id="JAUKWQ010000002">
    <property type="protein sequence ID" value="MDO1582368.1"/>
    <property type="molecule type" value="Genomic_DNA"/>
</dbReference>
<name>A0ABT8SWW6_9HYPH</name>
<dbReference type="Pfam" id="PF09994">
    <property type="entry name" value="T6SS_Tle1-like_cat"/>
    <property type="match status" value="1"/>
</dbReference>
<feature type="domain" description="T6SS Phospholipase effector Tle1-like catalytic" evidence="1">
    <location>
        <begin position="3"/>
        <end position="297"/>
    </location>
</feature>
<gene>
    <name evidence="2" type="ORF">Q2T52_09675</name>
</gene>
<evidence type="ECO:0000259" key="1">
    <source>
        <dbReference type="Pfam" id="PF09994"/>
    </source>
</evidence>
<dbReference type="PANTHER" id="PTHR33840">
    <property type="match status" value="1"/>
</dbReference>
<dbReference type="RefSeq" id="WP_302076505.1">
    <property type="nucleotide sequence ID" value="NZ_JAUKWQ010000002.1"/>
</dbReference>
<dbReference type="InterPro" id="IPR029058">
    <property type="entry name" value="AB_hydrolase_fold"/>
</dbReference>
<protein>
    <submittedName>
        <fullName evidence="2">DUF2235 domain-containing protein</fullName>
    </submittedName>
</protein>
<dbReference type="SUPFAM" id="SSF53474">
    <property type="entry name" value="alpha/beta-Hydrolases"/>
    <property type="match status" value="1"/>
</dbReference>
<reference evidence="2" key="2">
    <citation type="submission" date="2023-07" db="EMBL/GenBank/DDBJ databases">
        <authorList>
            <person name="Sun H."/>
        </authorList>
    </citation>
    <scope>NUCLEOTIDE SEQUENCE</scope>
    <source>
        <strain evidence="2">05753</strain>
    </source>
</reference>
<dbReference type="Gene3D" id="3.40.50.1820">
    <property type="entry name" value="alpha/beta hydrolase"/>
    <property type="match status" value="1"/>
</dbReference>
<sequence length="405" mass="45956">MSKNIVILFDGTSNEISADRTNILRLFGCLTRSTEQIVYYDPGVGTFGADNAWSKLRRKAAETWGLATGWGLDENVKEAYRLLVDLYDAGPVDERGHHYDRDRIYIFGFSRGAYTARVLAGFIHAFGLTTKVHLNLLDYAYRTYKAIPEQEQHQTDIRAEGDAPSAFRTMRLYERTLRNDRPPIKLLGLFDTVASVIEAGKHHPQLKTHPFTHHNASVEVVRQALAIDERRTMFQPEPWAPEQEYWGKPFRPKDPIRIKPQDFKEVWFAGVHGDVGGGYPETESAQIKIPLQWMIRETRPSGLLYDDRAVLDLVDGHGRGKYVTADPTAPLHDSMNAAWRVLEFIPRKVPKTSWRHGGKPGGFYIPDGDHRYIPPTAAIHSSVQRRLEGGGYTPPNLPKEPLFVD</sequence>
<dbReference type="Proteomes" id="UP001169006">
    <property type="component" value="Unassembled WGS sequence"/>
</dbReference>
<keyword evidence="3" id="KW-1185">Reference proteome</keyword>
<evidence type="ECO:0000313" key="2">
    <source>
        <dbReference type="EMBL" id="MDO1582368.1"/>
    </source>
</evidence>
<reference evidence="2" key="1">
    <citation type="journal article" date="2015" name="Int. J. Syst. Evol. Microbiol.">
        <title>Rhizobium oryzicola sp. nov., potential plant-growth-promoting endophytic bacteria isolated from rice roots.</title>
        <authorList>
            <person name="Zhang X.X."/>
            <person name="Gao J.S."/>
            <person name="Cao Y.H."/>
            <person name="Sheirdil R.A."/>
            <person name="Wang X.C."/>
            <person name="Zhang L."/>
        </authorList>
    </citation>
    <scope>NUCLEOTIDE SEQUENCE</scope>
    <source>
        <strain evidence="2">05753</strain>
    </source>
</reference>
<evidence type="ECO:0000313" key="3">
    <source>
        <dbReference type="Proteomes" id="UP001169006"/>
    </source>
</evidence>
<dbReference type="InterPro" id="IPR018712">
    <property type="entry name" value="Tle1-like_cat"/>
</dbReference>